<name>A0A6M8BF08_9CYAN</name>
<keyword evidence="2" id="KW-0812">Transmembrane</keyword>
<gene>
    <name evidence="6" type="ORF">HPC62_05730</name>
</gene>
<reference evidence="6 7" key="1">
    <citation type="submission" date="2020-05" db="EMBL/GenBank/DDBJ databases">
        <title>Complete genome sequence of of a novel Thermoleptolyngbya strain isolated from hot springs of Ganzi, Sichuan China.</title>
        <authorList>
            <person name="Tang J."/>
            <person name="Daroch M."/>
            <person name="Li L."/>
            <person name="Waleron K."/>
            <person name="Waleron M."/>
            <person name="Waleron M."/>
        </authorList>
    </citation>
    <scope>NUCLEOTIDE SEQUENCE [LARGE SCALE GENOMIC DNA]</scope>
    <source>
        <strain evidence="6 7">PKUAC-SCTA183</strain>
    </source>
</reference>
<evidence type="ECO:0000259" key="5">
    <source>
        <dbReference type="Pfam" id="PF12973"/>
    </source>
</evidence>
<dbReference type="Proteomes" id="UP000505210">
    <property type="component" value="Chromosome"/>
</dbReference>
<evidence type="ECO:0000256" key="1">
    <source>
        <dbReference type="ARBA" id="ARBA00004167"/>
    </source>
</evidence>
<evidence type="ECO:0000313" key="7">
    <source>
        <dbReference type="Proteomes" id="UP000505210"/>
    </source>
</evidence>
<evidence type="ECO:0000256" key="2">
    <source>
        <dbReference type="ARBA" id="ARBA00022692"/>
    </source>
</evidence>
<accession>A0A6M8BF08</accession>
<evidence type="ECO:0000256" key="3">
    <source>
        <dbReference type="ARBA" id="ARBA00022989"/>
    </source>
</evidence>
<dbReference type="GO" id="GO:0016989">
    <property type="term" value="F:sigma factor antagonist activity"/>
    <property type="evidence" value="ECO:0007669"/>
    <property type="project" value="TreeGrafter"/>
</dbReference>
<dbReference type="Gene3D" id="1.10.10.1320">
    <property type="entry name" value="Anti-sigma factor, zinc-finger domain"/>
    <property type="match status" value="1"/>
</dbReference>
<comment type="subcellular location">
    <subcellularLocation>
        <location evidence="1">Membrane</location>
        <topology evidence="1">Single-pass membrane protein</topology>
    </subcellularLocation>
</comment>
<sequence length="233" mass="25729">MDHAPCLCDLAALYALGLLDDAGLQQINDYLEECPELATEMAELEETVAMLPYSLELVSPAADLKDRLFQRIYQDTVQPAGSVPSESASPPVAEPLASFSFRQVREAVAAARVLMRQFSSGNRLTVRGRDLDWQPYRVPGVSVAPLYVDLAKREVTALLKAEPGAVYPIHRHAAPEEIYMLDGDLRIDGEVYGAGDYIRSRQGTVHEPSETVGGCMFLVRTSLDDEYFQLQAH</sequence>
<keyword evidence="7" id="KW-1185">Reference proteome</keyword>
<dbReference type="GO" id="GO:0006417">
    <property type="term" value="P:regulation of translation"/>
    <property type="evidence" value="ECO:0007669"/>
    <property type="project" value="TreeGrafter"/>
</dbReference>
<dbReference type="InterPro" id="IPR011051">
    <property type="entry name" value="RmlC_Cupin_sf"/>
</dbReference>
<organism evidence="6 7">
    <name type="scientific">Thermoleptolyngbya sichuanensis A183</name>
    <dbReference type="NCBI Taxonomy" id="2737172"/>
    <lineage>
        <taxon>Bacteria</taxon>
        <taxon>Bacillati</taxon>
        <taxon>Cyanobacteriota</taxon>
        <taxon>Cyanophyceae</taxon>
        <taxon>Oculatellales</taxon>
        <taxon>Oculatellaceae</taxon>
        <taxon>Thermoleptolyngbya</taxon>
        <taxon>Thermoleptolyngbya sichuanensis</taxon>
    </lineage>
</organism>
<dbReference type="SUPFAM" id="SSF51182">
    <property type="entry name" value="RmlC-like cupins"/>
    <property type="match status" value="1"/>
</dbReference>
<dbReference type="Gene3D" id="2.60.120.10">
    <property type="entry name" value="Jelly Rolls"/>
    <property type="match status" value="1"/>
</dbReference>
<dbReference type="GO" id="GO:0016020">
    <property type="term" value="C:membrane"/>
    <property type="evidence" value="ECO:0007669"/>
    <property type="project" value="UniProtKB-SubCell"/>
</dbReference>
<dbReference type="PANTHER" id="PTHR37461">
    <property type="entry name" value="ANTI-SIGMA-K FACTOR RSKA"/>
    <property type="match status" value="1"/>
</dbReference>
<dbReference type="InterPro" id="IPR051474">
    <property type="entry name" value="Anti-sigma-K/W_factor"/>
</dbReference>
<keyword evidence="3" id="KW-1133">Transmembrane helix</keyword>
<dbReference type="PANTHER" id="PTHR37461:SF1">
    <property type="entry name" value="ANTI-SIGMA-K FACTOR RSKA"/>
    <property type="match status" value="1"/>
</dbReference>
<evidence type="ECO:0000313" key="6">
    <source>
        <dbReference type="EMBL" id="QKD84792.1"/>
    </source>
</evidence>
<protein>
    <submittedName>
        <fullName evidence="6">Anti-sigma factor</fullName>
    </submittedName>
</protein>
<proteinExistence type="predicted"/>
<dbReference type="AlphaFoldDB" id="A0A6M8BF08"/>
<dbReference type="EMBL" id="CP053661">
    <property type="protein sequence ID" value="QKD84792.1"/>
    <property type="molecule type" value="Genomic_DNA"/>
</dbReference>
<evidence type="ECO:0000256" key="4">
    <source>
        <dbReference type="ARBA" id="ARBA00023136"/>
    </source>
</evidence>
<feature type="domain" description="ChrR-like cupin" evidence="5">
    <location>
        <begin position="123"/>
        <end position="221"/>
    </location>
</feature>
<dbReference type="InterPro" id="IPR014710">
    <property type="entry name" value="RmlC-like_jellyroll"/>
</dbReference>
<dbReference type="KEGG" id="theu:HPC62_05730"/>
<keyword evidence="4" id="KW-0472">Membrane</keyword>
<dbReference type="InterPro" id="IPR025979">
    <property type="entry name" value="ChrR-like_cupin_dom"/>
</dbReference>
<dbReference type="Pfam" id="PF12973">
    <property type="entry name" value="Cupin_7"/>
    <property type="match status" value="1"/>
</dbReference>
<dbReference type="InterPro" id="IPR041916">
    <property type="entry name" value="Anti_sigma_zinc_sf"/>
</dbReference>